<dbReference type="SMART" id="SM00875">
    <property type="entry name" value="BACK"/>
    <property type="match status" value="1"/>
</dbReference>
<dbReference type="InParanoid" id="E4WV75"/>
<evidence type="ECO:0000256" key="2">
    <source>
        <dbReference type="ARBA" id="ARBA00022737"/>
    </source>
</evidence>
<dbReference type="Proteomes" id="UP000001307">
    <property type="component" value="Unassembled WGS sequence"/>
</dbReference>
<dbReference type="InterPro" id="IPR011705">
    <property type="entry name" value="BACK"/>
</dbReference>
<dbReference type="PROSITE" id="PS50097">
    <property type="entry name" value="BTB"/>
    <property type="match status" value="1"/>
</dbReference>
<name>E4WV75_OIKDI</name>
<dbReference type="Gene3D" id="1.25.40.420">
    <property type="match status" value="1"/>
</dbReference>
<dbReference type="SMART" id="SM00225">
    <property type="entry name" value="BTB"/>
    <property type="match status" value="1"/>
</dbReference>
<sequence length="597" mass="68673">MEHHPLHQRNHAVRGWKNISDIWNDKKLTDCLVTVENIAFPCHSIILACQSKHLKKILFSVDKNLQNANSMMRKEIKLDFLTADLFRIILDFIYHGEITLRRDQLLPLLLVGSKMEIDGLIEHLLSGVLMETYRKVDKEWFTLIGILEYFREKEEHETVSTILSFLSRHFRCLKLQPNLGKFQAGCFVCLLSKDDIDVDEREIFDTFAAWVEQAGTSSEHIPILLSKIRLENLTLEELSQIVEQKPWLVENAYCQKLILTAYKHKAIHGKKQVLYSQEGIRYKRSELLNRDNPQAEKVQPFISPDEKIKDDALPIEDVSSQSLNTSLVSSNGDNFKSAAPRSGEMMLFGGRNLKKLNANNIIYKFSEHHDNWEQFSNFPSDLMAFQVVKLDDFCFVVGGCKASRENTNYDGDYEDSRAPEVNVSTKVFKYDPTENQWENLEDMPIGRYNHSCFVYQKRIIVIGGQDGQNKLVKPIEMYDPEQNSWSTIGEMKWSRIHFASALYLDTIWLIGGIKKIDVGPTSVVESFNLETCEWQRQPPLPSPTMNSAAVAWRDQLFNIGGREKLPSDEYVSTDKISMYKAMDNILASNSEYLSCAT</sequence>
<evidence type="ECO:0000256" key="1">
    <source>
        <dbReference type="ARBA" id="ARBA00022441"/>
    </source>
</evidence>
<dbReference type="PANTHER" id="PTHR45632:SF3">
    <property type="entry name" value="KELCH-LIKE PROTEIN 32"/>
    <property type="match status" value="1"/>
</dbReference>
<keyword evidence="1" id="KW-0880">Kelch repeat</keyword>
<dbReference type="InterPro" id="IPR006652">
    <property type="entry name" value="Kelch_1"/>
</dbReference>
<dbReference type="SMART" id="SM00612">
    <property type="entry name" value="Kelch"/>
    <property type="match status" value="3"/>
</dbReference>
<evidence type="ECO:0000259" key="3">
    <source>
        <dbReference type="PROSITE" id="PS50097"/>
    </source>
</evidence>
<dbReference type="SUPFAM" id="SSF117281">
    <property type="entry name" value="Kelch motif"/>
    <property type="match status" value="1"/>
</dbReference>
<protein>
    <recommendedName>
        <fullName evidence="3">BTB domain-containing protein</fullName>
    </recommendedName>
</protein>
<dbReference type="Pfam" id="PF07707">
    <property type="entry name" value="BACK"/>
    <property type="match status" value="1"/>
</dbReference>
<evidence type="ECO:0000313" key="5">
    <source>
        <dbReference type="Proteomes" id="UP000001307"/>
    </source>
</evidence>
<feature type="domain" description="BTB" evidence="3">
    <location>
        <begin position="29"/>
        <end position="102"/>
    </location>
</feature>
<evidence type="ECO:0000313" key="4">
    <source>
        <dbReference type="EMBL" id="CBY21028.1"/>
    </source>
</evidence>
<dbReference type="InterPro" id="IPR011333">
    <property type="entry name" value="SKP1/BTB/POZ_sf"/>
</dbReference>
<proteinExistence type="predicted"/>
<dbReference type="Gene3D" id="3.30.710.10">
    <property type="entry name" value="Potassium Channel Kv1.1, Chain A"/>
    <property type="match status" value="1"/>
</dbReference>
<keyword evidence="5" id="KW-1185">Reference proteome</keyword>
<dbReference type="Gene3D" id="2.120.10.80">
    <property type="entry name" value="Kelch-type beta propeller"/>
    <property type="match status" value="1"/>
</dbReference>
<keyword evidence="2" id="KW-0677">Repeat</keyword>
<dbReference type="PANTHER" id="PTHR45632">
    <property type="entry name" value="LD33804P"/>
    <property type="match status" value="1"/>
</dbReference>
<reference evidence="4" key="1">
    <citation type="journal article" date="2010" name="Science">
        <title>Plasticity of animal genome architecture unmasked by rapid evolution of a pelagic tunicate.</title>
        <authorList>
            <person name="Denoeud F."/>
            <person name="Henriet S."/>
            <person name="Mungpakdee S."/>
            <person name="Aury J.M."/>
            <person name="Da Silva C."/>
            <person name="Brinkmann H."/>
            <person name="Mikhaleva J."/>
            <person name="Olsen L.C."/>
            <person name="Jubin C."/>
            <person name="Canestro C."/>
            <person name="Bouquet J.M."/>
            <person name="Danks G."/>
            <person name="Poulain J."/>
            <person name="Campsteijn C."/>
            <person name="Adamski M."/>
            <person name="Cross I."/>
            <person name="Yadetie F."/>
            <person name="Muffato M."/>
            <person name="Louis A."/>
            <person name="Butcher S."/>
            <person name="Tsagkogeorga G."/>
            <person name="Konrad A."/>
            <person name="Singh S."/>
            <person name="Jensen M.F."/>
            <person name="Cong E.H."/>
            <person name="Eikeseth-Otteraa H."/>
            <person name="Noel B."/>
            <person name="Anthouard V."/>
            <person name="Porcel B.M."/>
            <person name="Kachouri-Lafond R."/>
            <person name="Nishino A."/>
            <person name="Ugolini M."/>
            <person name="Chourrout P."/>
            <person name="Nishida H."/>
            <person name="Aasland R."/>
            <person name="Huzurbazar S."/>
            <person name="Westhof E."/>
            <person name="Delsuc F."/>
            <person name="Lehrach H."/>
            <person name="Reinhardt R."/>
            <person name="Weissenbach J."/>
            <person name="Roy S.W."/>
            <person name="Artiguenave F."/>
            <person name="Postlethwait J.H."/>
            <person name="Manak J.R."/>
            <person name="Thompson E.M."/>
            <person name="Jaillon O."/>
            <person name="Du Pasquier L."/>
            <person name="Boudinot P."/>
            <person name="Liberles D.A."/>
            <person name="Volff J.N."/>
            <person name="Philippe H."/>
            <person name="Lenhard B."/>
            <person name="Roest Crollius H."/>
            <person name="Wincker P."/>
            <person name="Chourrout D."/>
        </authorList>
    </citation>
    <scope>NUCLEOTIDE SEQUENCE [LARGE SCALE GENOMIC DNA]</scope>
</reference>
<dbReference type="SUPFAM" id="SSF54695">
    <property type="entry name" value="POZ domain"/>
    <property type="match status" value="1"/>
</dbReference>
<dbReference type="InterPro" id="IPR000210">
    <property type="entry name" value="BTB/POZ_dom"/>
</dbReference>
<accession>E4WV75</accession>
<dbReference type="CDD" id="cd18186">
    <property type="entry name" value="BTB_POZ_ZBTB_KLHL-like"/>
    <property type="match status" value="1"/>
</dbReference>
<organism evidence="4">
    <name type="scientific">Oikopleura dioica</name>
    <name type="common">Tunicate</name>
    <dbReference type="NCBI Taxonomy" id="34765"/>
    <lineage>
        <taxon>Eukaryota</taxon>
        <taxon>Metazoa</taxon>
        <taxon>Chordata</taxon>
        <taxon>Tunicata</taxon>
        <taxon>Appendicularia</taxon>
        <taxon>Copelata</taxon>
        <taxon>Oikopleuridae</taxon>
        <taxon>Oikopleura</taxon>
    </lineage>
</organism>
<dbReference type="Pfam" id="PF24681">
    <property type="entry name" value="Kelch_KLHDC2_KLHL20_DRC7"/>
    <property type="match status" value="1"/>
</dbReference>
<dbReference type="EMBL" id="FN653017">
    <property type="protein sequence ID" value="CBY21028.1"/>
    <property type="molecule type" value="Genomic_DNA"/>
</dbReference>
<gene>
    <name evidence="4" type="ORF">GSOID_T00008779001</name>
</gene>
<dbReference type="AlphaFoldDB" id="E4WV75"/>
<dbReference type="InterPro" id="IPR015915">
    <property type="entry name" value="Kelch-typ_b-propeller"/>
</dbReference>
<dbReference type="Pfam" id="PF00651">
    <property type="entry name" value="BTB"/>
    <property type="match status" value="1"/>
</dbReference>
<dbReference type="OrthoDB" id="6350321at2759"/>